<dbReference type="Pfam" id="PF13568">
    <property type="entry name" value="OMP_b-brl_2"/>
    <property type="match status" value="1"/>
</dbReference>
<keyword evidence="4" id="KW-1185">Reference proteome</keyword>
<evidence type="ECO:0000313" key="4">
    <source>
        <dbReference type="Proteomes" id="UP000321533"/>
    </source>
</evidence>
<proteinExistence type="predicted"/>
<accession>A0A5B8VB72</accession>
<keyword evidence="1" id="KW-0732">Signal</keyword>
<feature type="signal peptide" evidence="1">
    <location>
        <begin position="1"/>
        <end position="34"/>
    </location>
</feature>
<gene>
    <name evidence="3" type="ORF">FRZ67_15980</name>
</gene>
<sequence length="250" mass="28260">MIGNKYVMGVSYLIYKQVALLLTTCILLSGMAHAQFKEPNRPDHDALPYYFGIHLAYNNTYLHPSKSYKFLQDDSILTAEPGASGGVALGFLATFRYDNRFEFRLNPNLVIGGAKYFTYTLKNPLPGEALTQKKTLPSSIFTFPVQVKFNSDRIDNFRVYLLLDGYVSTDLMANAGNRNAEDLIKLKKNDYGVETGIGCNLYMKFVTLSPELKFTYGMANLHARDANLKYSSVFDKLQSRMITFSLNIEQ</sequence>
<feature type="domain" description="Outer membrane protein beta-barrel" evidence="2">
    <location>
        <begin position="52"/>
        <end position="222"/>
    </location>
</feature>
<evidence type="ECO:0000259" key="2">
    <source>
        <dbReference type="Pfam" id="PF13568"/>
    </source>
</evidence>
<dbReference type="InterPro" id="IPR025665">
    <property type="entry name" value="Beta-barrel_OMP_2"/>
</dbReference>
<dbReference type="EMBL" id="CP042435">
    <property type="protein sequence ID" value="QEC68730.1"/>
    <property type="molecule type" value="Genomic_DNA"/>
</dbReference>
<evidence type="ECO:0000256" key="1">
    <source>
        <dbReference type="SAM" id="SignalP"/>
    </source>
</evidence>
<reference evidence="3 4" key="1">
    <citation type="journal article" date="2016" name="Int. J. Syst. Evol. Microbiol.">
        <title>Panacibacter ginsenosidivorans gen. nov., sp. nov., with ginsenoside converting activity isolated from soil of a ginseng field.</title>
        <authorList>
            <person name="Siddiqi M.Z."/>
            <person name="Muhammad Shafi S."/>
            <person name="Choi K.D."/>
            <person name="Im W.T."/>
        </authorList>
    </citation>
    <scope>NUCLEOTIDE SEQUENCE [LARGE SCALE GENOMIC DNA]</scope>
    <source>
        <strain evidence="3 4">Gsoil1550</strain>
    </source>
</reference>
<dbReference type="KEGG" id="pgin:FRZ67_15980"/>
<protein>
    <submittedName>
        <fullName evidence="3">PorT family protein</fullName>
    </submittedName>
</protein>
<organism evidence="3 4">
    <name type="scientific">Panacibacter ginsenosidivorans</name>
    <dbReference type="NCBI Taxonomy" id="1813871"/>
    <lineage>
        <taxon>Bacteria</taxon>
        <taxon>Pseudomonadati</taxon>
        <taxon>Bacteroidota</taxon>
        <taxon>Chitinophagia</taxon>
        <taxon>Chitinophagales</taxon>
        <taxon>Chitinophagaceae</taxon>
        <taxon>Panacibacter</taxon>
    </lineage>
</organism>
<name>A0A5B8VB72_9BACT</name>
<dbReference type="AlphaFoldDB" id="A0A5B8VB72"/>
<dbReference type="Proteomes" id="UP000321533">
    <property type="component" value="Chromosome"/>
</dbReference>
<evidence type="ECO:0000313" key="3">
    <source>
        <dbReference type="EMBL" id="QEC68730.1"/>
    </source>
</evidence>
<feature type="chain" id="PRO_5022819861" evidence="1">
    <location>
        <begin position="35"/>
        <end position="250"/>
    </location>
</feature>